<evidence type="ECO:0000313" key="2">
    <source>
        <dbReference type="Proteomes" id="UP000683417"/>
    </source>
</evidence>
<gene>
    <name evidence="1" type="ORF">BGTH12_LOCUS2902</name>
</gene>
<evidence type="ECO:0000313" key="1">
    <source>
        <dbReference type="EMBL" id="CAD6501544.1"/>
    </source>
</evidence>
<dbReference type="AlphaFoldDB" id="A0A9W4CZS5"/>
<protein>
    <submittedName>
        <fullName evidence="1">BgTH12-01796</fullName>
    </submittedName>
</protein>
<sequence length="31" mass="3833">MELTTLLRMERSVQHQTELNRSQETLNIWFK</sequence>
<dbReference type="Proteomes" id="UP000683417">
    <property type="component" value="Unassembled WGS sequence"/>
</dbReference>
<comment type="caution">
    <text evidence="1">The sequence shown here is derived from an EMBL/GenBank/DDBJ whole genome shotgun (WGS) entry which is preliminary data.</text>
</comment>
<dbReference type="EMBL" id="CAJHIT010000005">
    <property type="protein sequence ID" value="CAD6501544.1"/>
    <property type="molecule type" value="Genomic_DNA"/>
</dbReference>
<organism evidence="1 2">
    <name type="scientific">Blumeria graminis f. sp. triticale</name>
    <dbReference type="NCBI Taxonomy" id="1689686"/>
    <lineage>
        <taxon>Eukaryota</taxon>
        <taxon>Fungi</taxon>
        <taxon>Dikarya</taxon>
        <taxon>Ascomycota</taxon>
        <taxon>Pezizomycotina</taxon>
        <taxon>Leotiomycetes</taxon>
        <taxon>Erysiphales</taxon>
        <taxon>Erysiphaceae</taxon>
        <taxon>Blumeria</taxon>
    </lineage>
</organism>
<name>A0A9W4CZS5_BLUGR</name>
<accession>A0A9W4CZS5</accession>
<reference evidence="1" key="1">
    <citation type="submission" date="2020-10" db="EMBL/GenBank/DDBJ databases">
        <authorList>
            <person name="Muller C M."/>
        </authorList>
    </citation>
    <scope>NUCLEOTIDE SEQUENCE</scope>
    <source>
        <strain evidence="1">THUN-12</strain>
    </source>
</reference>
<proteinExistence type="predicted"/>